<organism evidence="4 5">
    <name type="scientific">Cerrena zonata</name>
    <dbReference type="NCBI Taxonomy" id="2478898"/>
    <lineage>
        <taxon>Eukaryota</taxon>
        <taxon>Fungi</taxon>
        <taxon>Dikarya</taxon>
        <taxon>Basidiomycota</taxon>
        <taxon>Agaricomycotina</taxon>
        <taxon>Agaricomycetes</taxon>
        <taxon>Polyporales</taxon>
        <taxon>Cerrenaceae</taxon>
        <taxon>Cerrena</taxon>
    </lineage>
</organism>
<dbReference type="InterPro" id="IPR000504">
    <property type="entry name" value="RRM_dom"/>
</dbReference>
<dbReference type="EMBL" id="JASBNA010000002">
    <property type="protein sequence ID" value="KAK7695206.1"/>
    <property type="molecule type" value="Genomic_DNA"/>
</dbReference>
<dbReference type="InterPro" id="IPR035979">
    <property type="entry name" value="RBD_domain_sf"/>
</dbReference>
<evidence type="ECO:0000313" key="4">
    <source>
        <dbReference type="EMBL" id="KAK7695206.1"/>
    </source>
</evidence>
<evidence type="ECO:0000313" key="5">
    <source>
        <dbReference type="Proteomes" id="UP001385951"/>
    </source>
</evidence>
<dbReference type="SUPFAM" id="SSF54928">
    <property type="entry name" value="RNA-binding domain, RBD"/>
    <property type="match status" value="2"/>
</dbReference>
<evidence type="ECO:0000259" key="3">
    <source>
        <dbReference type="PROSITE" id="PS50102"/>
    </source>
</evidence>
<protein>
    <recommendedName>
        <fullName evidence="3">RRM domain-containing protein</fullName>
    </recommendedName>
</protein>
<dbReference type="InterPro" id="IPR012677">
    <property type="entry name" value="Nucleotide-bd_a/b_plait_sf"/>
</dbReference>
<evidence type="ECO:0000256" key="2">
    <source>
        <dbReference type="PROSITE-ProRule" id="PRU00176"/>
    </source>
</evidence>
<comment type="caution">
    <text evidence="4">The sequence shown here is derived from an EMBL/GenBank/DDBJ whole genome shotgun (WGS) entry which is preliminary data.</text>
</comment>
<dbReference type="FunFam" id="3.30.70.330:FF:000029">
    <property type="entry name" value="U2 small nuclear ribonucleoprotein B"/>
    <property type="match status" value="1"/>
</dbReference>
<feature type="domain" description="RRM" evidence="3">
    <location>
        <begin position="1"/>
        <end position="39"/>
    </location>
</feature>
<name>A0AAW0GZ35_9APHY</name>
<dbReference type="GO" id="GO:0003723">
    <property type="term" value="F:RNA binding"/>
    <property type="evidence" value="ECO:0007669"/>
    <property type="project" value="UniProtKB-UniRule"/>
</dbReference>
<dbReference type="SMART" id="SM00360">
    <property type="entry name" value="RRM"/>
    <property type="match status" value="1"/>
</dbReference>
<accession>A0AAW0GZ35</accession>
<dbReference type="AlphaFoldDB" id="A0AAW0GZ35"/>
<dbReference type="Gene3D" id="3.30.70.330">
    <property type="match status" value="2"/>
</dbReference>
<evidence type="ECO:0000256" key="1">
    <source>
        <dbReference type="ARBA" id="ARBA00022884"/>
    </source>
</evidence>
<dbReference type="Pfam" id="PF00076">
    <property type="entry name" value="RRM_1"/>
    <property type="match status" value="1"/>
</dbReference>
<sequence length="186" mass="21162">MRGQAFVSFESPEIAQKALKEVKGFPLYSKPMQISYARTRSGCCRKETRSLDFEAHKAKRLEHKKATRYTNPLKSKFRAKRQAAAMDGAAGAAPTSKRPNVQMPDEYLPPNKILFLQNLPENVSKDQLMALFSQYPNLYEVRLIPTKKDIAFVEYMDEGSATVAKDALHNYKLDGENKIKITFARK</sequence>
<dbReference type="PANTHER" id="PTHR10501">
    <property type="entry name" value="U1 SMALL NUCLEAR RIBONUCLEOPROTEIN A/U2 SMALL NUCLEAR RIBONUCLEOPROTEIN B"/>
    <property type="match status" value="1"/>
</dbReference>
<keyword evidence="5" id="KW-1185">Reference proteome</keyword>
<dbReference type="PROSITE" id="PS50102">
    <property type="entry name" value="RRM"/>
    <property type="match status" value="2"/>
</dbReference>
<keyword evidence="1 2" id="KW-0694">RNA-binding</keyword>
<feature type="domain" description="RRM" evidence="3">
    <location>
        <begin position="112"/>
        <end position="186"/>
    </location>
</feature>
<reference evidence="4 5" key="1">
    <citation type="submission" date="2022-09" db="EMBL/GenBank/DDBJ databases">
        <authorList>
            <person name="Palmer J.M."/>
        </authorList>
    </citation>
    <scope>NUCLEOTIDE SEQUENCE [LARGE SCALE GENOMIC DNA]</scope>
    <source>
        <strain evidence="4 5">DSM 7382</strain>
    </source>
</reference>
<gene>
    <name evidence="4" type="ORF">QCA50_002396</name>
</gene>
<proteinExistence type="predicted"/>
<dbReference type="Proteomes" id="UP001385951">
    <property type="component" value="Unassembled WGS sequence"/>
</dbReference>
<dbReference type="CDD" id="cd12247">
    <property type="entry name" value="RRM2_U1A_like"/>
    <property type="match status" value="1"/>
</dbReference>